<accession>A0A183PDP7</accession>
<gene>
    <name evidence="1" type="ORF">SMTD_LOCUS12484</name>
</gene>
<dbReference type="AlphaFoldDB" id="A0A183PDP7"/>
<dbReference type="SUPFAM" id="SSF50729">
    <property type="entry name" value="PH domain-like"/>
    <property type="match status" value="1"/>
</dbReference>
<evidence type="ECO:0000313" key="1">
    <source>
        <dbReference type="EMBL" id="VDP61046.1"/>
    </source>
</evidence>
<sequence length="283" mass="32281">MAHTCRGTIKLADATVKKIGTVYFEISNSSAQKFHIKANSESEQLAWLSALSNSKTTAVALRKQVIILPVNPLFEQRFYNLKSLTPLLSSIIHSISKASLFDSIFFVYIWYMIKLPINYLLSGYDSDAYADGYEDDDDYKTSSTTDENGIRFINDALVKLEAHVTDLERYQLTMNRKGEELRRSVGDVESARDPTELLQRFNLARERATVFKVASMAMVNSCSEFTHFTRGQFARWQRIFNNQNERCALLEQMIEQLAKQLRQLECLTRQNNPQSTLTLGSSG</sequence>
<dbReference type="PROSITE" id="PS50003">
    <property type="entry name" value="PH_DOMAIN"/>
    <property type="match status" value="1"/>
</dbReference>
<keyword evidence="2" id="KW-1185">Reference proteome</keyword>
<evidence type="ECO:0000313" key="2">
    <source>
        <dbReference type="Proteomes" id="UP000269396"/>
    </source>
</evidence>
<dbReference type="Proteomes" id="UP000269396">
    <property type="component" value="Unassembled WGS sequence"/>
</dbReference>
<reference evidence="1 2" key="1">
    <citation type="submission" date="2018-11" db="EMBL/GenBank/DDBJ databases">
        <authorList>
            <consortium name="Pathogen Informatics"/>
        </authorList>
    </citation>
    <scope>NUCLEOTIDE SEQUENCE [LARGE SCALE GENOMIC DNA]</scope>
    <source>
        <strain>Denwood</strain>
        <strain evidence="2">Zambia</strain>
    </source>
</reference>
<organism evidence="1 2">
    <name type="scientific">Schistosoma mattheei</name>
    <dbReference type="NCBI Taxonomy" id="31246"/>
    <lineage>
        <taxon>Eukaryota</taxon>
        <taxon>Metazoa</taxon>
        <taxon>Spiralia</taxon>
        <taxon>Lophotrochozoa</taxon>
        <taxon>Platyhelminthes</taxon>
        <taxon>Trematoda</taxon>
        <taxon>Digenea</taxon>
        <taxon>Strigeidida</taxon>
        <taxon>Schistosomatoidea</taxon>
        <taxon>Schistosomatidae</taxon>
        <taxon>Schistosoma</taxon>
    </lineage>
</organism>
<dbReference type="EMBL" id="UZAL01032486">
    <property type="protein sequence ID" value="VDP61046.1"/>
    <property type="molecule type" value="Genomic_DNA"/>
</dbReference>
<protein>
    <submittedName>
        <fullName evidence="1">Uncharacterized protein</fullName>
    </submittedName>
</protein>
<dbReference type="InterPro" id="IPR011993">
    <property type="entry name" value="PH-like_dom_sf"/>
</dbReference>
<dbReference type="InterPro" id="IPR001849">
    <property type="entry name" value="PH_domain"/>
</dbReference>
<name>A0A183PDP7_9TREM</name>
<dbReference type="Gene3D" id="2.30.29.30">
    <property type="entry name" value="Pleckstrin-homology domain (PH domain)/Phosphotyrosine-binding domain (PTB)"/>
    <property type="match status" value="1"/>
</dbReference>
<dbReference type="STRING" id="31246.A0A183PDP7"/>
<proteinExistence type="predicted"/>